<feature type="domain" description="Toprim" evidence="11">
    <location>
        <begin position="1"/>
        <end position="135"/>
    </location>
</feature>
<dbReference type="Gene3D" id="1.10.460.10">
    <property type="entry name" value="Topoisomerase I, domain 2"/>
    <property type="match status" value="1"/>
</dbReference>
<gene>
    <name evidence="13" type="ORF">AAF463_25180</name>
</gene>
<evidence type="ECO:0000256" key="2">
    <source>
        <dbReference type="ARBA" id="ARBA00009446"/>
    </source>
</evidence>
<dbReference type="InterPro" id="IPR034144">
    <property type="entry name" value="TOPRIM_TopoIII"/>
</dbReference>
<dbReference type="AlphaFoldDB" id="A0AAU7U4H6"/>
<evidence type="ECO:0000256" key="7">
    <source>
        <dbReference type="ARBA" id="ARBA00030003"/>
    </source>
</evidence>
<comment type="similarity">
    <text evidence="2">Belongs to the type IA topoisomerase family.</text>
</comment>
<dbReference type="InterPro" id="IPR013824">
    <property type="entry name" value="Topo_IA_cen_sub1"/>
</dbReference>
<evidence type="ECO:0000259" key="11">
    <source>
        <dbReference type="PROSITE" id="PS50880"/>
    </source>
</evidence>
<dbReference type="EMBL" id="CP158295">
    <property type="protein sequence ID" value="XBV47772.1"/>
    <property type="molecule type" value="Genomic_DNA"/>
</dbReference>
<dbReference type="PANTHER" id="PTHR11390">
    <property type="entry name" value="PROKARYOTIC DNA TOPOISOMERASE"/>
    <property type="match status" value="1"/>
</dbReference>
<dbReference type="SMART" id="SM00437">
    <property type="entry name" value="TOP1Ac"/>
    <property type="match status" value="1"/>
</dbReference>
<dbReference type="InterPro" id="IPR003602">
    <property type="entry name" value="Topo_IA_DNA-bd_dom"/>
</dbReference>
<sequence length="719" mass="79291">MKLYIAEKPSVAKDIAEALGGNFSRHDGYLESSNAVVSWCVGHVVESIPPESYNPAYKNWSIDTLPLQLFPVRYQAKENTAKQVSILKTLINRSDIKTIIHAGDPDDEGQLLVEEILQFSGNRHPVKRVLINDNTIPAVQKALSNERNNNEFQGLYRKALARSAADAIYGFSMTRAYTVTAQKSGFKGVLPVGRVQTPTLGLVVRRWKANKSHSKSFFYTLDGDFNLGEASITARLMTPEDAPVDDKGRVIQRSWIDGVASTVTGSSAKVTVVAVKQRERAPALPFNLNKLQQQMSRQHGLSAARTLEITQHLREKYRAITYNRSDCSYLSDEQFAEAPDVVAALKASPEFADAPVDTTRRSKAFDSAKVKAHTGIIPTRSIPALSSMTADEQNVYLAIAKQYLIQFMPPYVFEEASATIEANGHTFRTRASRELDKGWEGYLKPAKEAPSDDDEPESPFDVVSKLTGEETGKCESANVSEKETTPPKLFDEASLLNAMTRIADYVDNPEIKALLKEKDKDDSQANGSIGTEATRATIIENLKKRLITVEKGKLIPTETGLALYDALPDIATLPDMTALWFSKQQLLESGDMDVETFINDLYGDITTLVADVKVDNLPVTRTAPEGQAERLSVLCPGCGKEIIVRPKICACTGCEFKIWPVVMQKKLTTKQIETLIKKGKTGEIKGFTSNKTGKTFDAILVLKDSKTGAVGFEFPHKKD</sequence>
<keyword evidence="6" id="KW-0413">Isomerase</keyword>
<evidence type="ECO:0000259" key="12">
    <source>
        <dbReference type="PROSITE" id="PS52039"/>
    </source>
</evidence>
<dbReference type="InterPro" id="IPR006171">
    <property type="entry name" value="TOPRIM_dom"/>
</dbReference>
<evidence type="ECO:0000313" key="13">
    <source>
        <dbReference type="EMBL" id="XBV47772.1"/>
    </source>
</evidence>
<dbReference type="EC" id="5.6.2.1" evidence="3"/>
<keyword evidence="4" id="KW-0799">Topoisomerase</keyword>
<dbReference type="RefSeq" id="WP_350262825.1">
    <property type="nucleotide sequence ID" value="NZ_CP158295.1"/>
</dbReference>
<dbReference type="GO" id="GO:0006281">
    <property type="term" value="P:DNA repair"/>
    <property type="evidence" value="ECO:0007669"/>
    <property type="project" value="TreeGrafter"/>
</dbReference>
<dbReference type="InterPro" id="IPR013825">
    <property type="entry name" value="Topo_IA_cen_sub2"/>
</dbReference>
<evidence type="ECO:0000256" key="3">
    <source>
        <dbReference type="ARBA" id="ARBA00012891"/>
    </source>
</evidence>
<dbReference type="SUPFAM" id="SSF56712">
    <property type="entry name" value="Prokaryotic type I DNA topoisomerase"/>
    <property type="match status" value="1"/>
</dbReference>
<dbReference type="NCBIfam" id="NF005829">
    <property type="entry name" value="PRK07726.1"/>
    <property type="match status" value="1"/>
</dbReference>
<dbReference type="GO" id="GO:0006310">
    <property type="term" value="P:DNA recombination"/>
    <property type="evidence" value="ECO:0007669"/>
    <property type="project" value="TreeGrafter"/>
</dbReference>
<dbReference type="Gene3D" id="3.40.50.140">
    <property type="match status" value="1"/>
</dbReference>
<dbReference type="Pfam" id="PF01131">
    <property type="entry name" value="Topoisom_bac"/>
    <property type="match status" value="1"/>
</dbReference>
<dbReference type="InterPro" id="IPR025589">
    <property type="entry name" value="Toprim_C_rpt"/>
</dbReference>
<dbReference type="PANTHER" id="PTHR11390:SF21">
    <property type="entry name" value="DNA TOPOISOMERASE 3-ALPHA"/>
    <property type="match status" value="1"/>
</dbReference>
<dbReference type="CDD" id="cd00186">
    <property type="entry name" value="TOP1Ac"/>
    <property type="match status" value="1"/>
</dbReference>
<dbReference type="Pfam" id="PF13342">
    <property type="entry name" value="Toprim_Crpt"/>
    <property type="match status" value="1"/>
</dbReference>
<evidence type="ECO:0000256" key="1">
    <source>
        <dbReference type="ARBA" id="ARBA00000213"/>
    </source>
</evidence>
<dbReference type="InterPro" id="IPR013497">
    <property type="entry name" value="Topo_IA_cen"/>
</dbReference>
<keyword evidence="5" id="KW-0238">DNA-binding</keyword>
<dbReference type="GO" id="GO:0003677">
    <property type="term" value="F:DNA binding"/>
    <property type="evidence" value="ECO:0007669"/>
    <property type="project" value="UniProtKB-KW"/>
</dbReference>
<dbReference type="CDD" id="cd03362">
    <property type="entry name" value="TOPRIM_TopoIA_TopoIII"/>
    <property type="match status" value="1"/>
</dbReference>
<proteinExistence type="inferred from homology"/>
<evidence type="ECO:0000256" key="9">
    <source>
        <dbReference type="ARBA" id="ARBA00032235"/>
    </source>
</evidence>
<comment type="catalytic activity">
    <reaction evidence="1">
        <text>ATP-independent breakage of single-stranded DNA, followed by passage and rejoining.</text>
        <dbReference type="EC" id="5.6.2.1"/>
    </reaction>
</comment>
<reference evidence="13" key="1">
    <citation type="submission" date="2024-06" db="EMBL/GenBank/DDBJ databases">
        <title>Multiomics insights into the TNT degradation mechanism by Pantoea sp. BJ2 isolated from an ammunition destruction site.</title>
        <authorList>
            <person name="Luo J."/>
        </authorList>
    </citation>
    <scope>NUCLEOTIDE SEQUENCE</scope>
    <source>
        <strain evidence="13">BJ2</strain>
        <plasmid evidence="13">plasmindC</plasmid>
    </source>
</reference>
<accession>A0AAU7U4H6</accession>
<dbReference type="PROSITE" id="PS50880">
    <property type="entry name" value="TOPRIM"/>
    <property type="match status" value="1"/>
</dbReference>
<protein>
    <recommendedName>
        <fullName evidence="3">DNA topoisomerase</fullName>
        <ecNumber evidence="3">5.6.2.1</ecNumber>
    </recommendedName>
    <alternativeName>
        <fullName evidence="10">Omega-protein</fullName>
    </alternativeName>
    <alternativeName>
        <fullName evidence="9">Relaxing enzyme</fullName>
    </alternativeName>
    <alternativeName>
        <fullName evidence="7">Swivelase</fullName>
    </alternativeName>
    <alternativeName>
        <fullName evidence="8">Untwisting enzyme</fullName>
    </alternativeName>
</protein>
<geneLocation type="plasmid" evidence="13">
    <name>plasmindC</name>
</geneLocation>
<dbReference type="GO" id="GO:0006265">
    <property type="term" value="P:DNA topological change"/>
    <property type="evidence" value="ECO:0007669"/>
    <property type="project" value="InterPro"/>
</dbReference>
<dbReference type="Pfam" id="PF01751">
    <property type="entry name" value="Toprim"/>
    <property type="match status" value="1"/>
</dbReference>
<dbReference type="Gene3D" id="1.10.290.10">
    <property type="entry name" value="Topoisomerase I, domain 4"/>
    <property type="match status" value="1"/>
</dbReference>
<dbReference type="InterPro" id="IPR023405">
    <property type="entry name" value="Topo_IA_core_domain"/>
</dbReference>
<dbReference type="InterPro" id="IPR003601">
    <property type="entry name" value="Topo_IA_2"/>
</dbReference>
<dbReference type="GO" id="GO:0003917">
    <property type="term" value="F:DNA topoisomerase type I (single strand cut, ATP-independent) activity"/>
    <property type="evidence" value="ECO:0007669"/>
    <property type="project" value="UniProtKB-EC"/>
</dbReference>
<evidence type="ECO:0000256" key="10">
    <source>
        <dbReference type="ARBA" id="ARBA00032877"/>
    </source>
</evidence>
<dbReference type="PROSITE" id="PS52039">
    <property type="entry name" value="TOPO_IA_2"/>
    <property type="match status" value="1"/>
</dbReference>
<dbReference type="InterPro" id="IPR000380">
    <property type="entry name" value="Topo_IA"/>
</dbReference>
<dbReference type="Gene3D" id="2.70.20.10">
    <property type="entry name" value="Topoisomerase I, domain 3"/>
    <property type="match status" value="1"/>
</dbReference>
<dbReference type="PRINTS" id="PR00417">
    <property type="entry name" value="PRTPISMRASEI"/>
</dbReference>
<keyword evidence="13" id="KW-0614">Plasmid</keyword>
<evidence type="ECO:0000256" key="8">
    <source>
        <dbReference type="ARBA" id="ARBA00031985"/>
    </source>
</evidence>
<evidence type="ECO:0000256" key="5">
    <source>
        <dbReference type="ARBA" id="ARBA00023125"/>
    </source>
</evidence>
<evidence type="ECO:0000256" key="4">
    <source>
        <dbReference type="ARBA" id="ARBA00023029"/>
    </source>
</evidence>
<dbReference type="SMART" id="SM00493">
    <property type="entry name" value="TOPRIM"/>
    <property type="match status" value="1"/>
</dbReference>
<feature type="domain" description="Topo IA-type catalytic" evidence="12">
    <location>
        <begin position="152"/>
        <end position="609"/>
    </location>
</feature>
<dbReference type="InterPro" id="IPR013826">
    <property type="entry name" value="Topo_IA_cen_sub3"/>
</dbReference>
<evidence type="ECO:0000256" key="6">
    <source>
        <dbReference type="ARBA" id="ARBA00023235"/>
    </source>
</evidence>
<dbReference type="GO" id="GO:0043597">
    <property type="term" value="C:cytoplasmic replication fork"/>
    <property type="evidence" value="ECO:0007669"/>
    <property type="project" value="TreeGrafter"/>
</dbReference>
<name>A0AAU7U4H6_9GAMM</name>
<organism evidence="13">
    <name type="scientific">Pantoea sp. BJ2</name>
    <dbReference type="NCBI Taxonomy" id="3141322"/>
    <lineage>
        <taxon>Bacteria</taxon>
        <taxon>Pseudomonadati</taxon>
        <taxon>Pseudomonadota</taxon>
        <taxon>Gammaproteobacteria</taxon>
        <taxon>Enterobacterales</taxon>
        <taxon>Erwiniaceae</taxon>
        <taxon>Pantoea</taxon>
    </lineage>
</organism>
<dbReference type="SMART" id="SM00436">
    <property type="entry name" value="TOP1Bc"/>
    <property type="match status" value="1"/>
</dbReference>